<gene>
    <name evidence="4" type="ORF">MMYC01_206285</name>
</gene>
<feature type="region of interest" description="Disordered" evidence="2">
    <location>
        <begin position="77"/>
        <end position="111"/>
    </location>
</feature>
<dbReference type="EMBL" id="LCTW02000101">
    <property type="protein sequence ID" value="KXX78969.1"/>
    <property type="molecule type" value="Genomic_DNA"/>
</dbReference>
<dbReference type="InterPro" id="IPR001623">
    <property type="entry name" value="DnaJ_domain"/>
</dbReference>
<dbReference type="SMART" id="SM00271">
    <property type="entry name" value="DnaJ"/>
    <property type="match status" value="1"/>
</dbReference>
<dbReference type="VEuPathDB" id="FungiDB:MMYC01_206285"/>
<comment type="caution">
    <text evidence="4">The sequence shown here is derived from an EMBL/GenBank/DDBJ whole genome shotgun (WGS) entry which is preliminary data.</text>
</comment>
<proteinExistence type="predicted"/>
<dbReference type="Pfam" id="PF00226">
    <property type="entry name" value="DnaJ"/>
    <property type="match status" value="1"/>
</dbReference>
<dbReference type="STRING" id="100816.A0A175W631"/>
<keyword evidence="1" id="KW-0175">Coiled coil</keyword>
<dbReference type="InterPro" id="IPR036869">
    <property type="entry name" value="J_dom_sf"/>
</dbReference>
<dbReference type="InterPro" id="IPR051964">
    <property type="entry name" value="Chaperone_stress_response"/>
</dbReference>
<keyword evidence="5" id="KW-1185">Reference proteome</keyword>
<dbReference type="GO" id="GO:0005737">
    <property type="term" value="C:cytoplasm"/>
    <property type="evidence" value="ECO:0007669"/>
    <property type="project" value="TreeGrafter"/>
</dbReference>
<dbReference type="SUPFAM" id="SSF46565">
    <property type="entry name" value="Chaperone J-domain"/>
    <property type="match status" value="1"/>
</dbReference>
<name>A0A175W631_9PEZI</name>
<sequence>MAPTEILHDYYAILEVTETASEAEIRSNYKRLAKIRHPDKNGNNPDATAQFQLLQAAYTTLIEPASRHFYNFHHYPSIRPKRKDTTNAGGNPTSTSCAAEEPGDSAGDTGDAQKYACEIQRLDQKDKELRQEKSELSGRLFELKRALQRCIAALDKLQEEAEKDEQEDAARNTRYGHFFGAALSAEEKEAKSRRTTERNTGRIVREAELKRFQASADKIQSRIDDLRVEIIQTVVDRLLAERAQAREQARQKQAAREAAAQRARQEKESARRREEGPAKREAEAERRREQDLREYLERVRKEAAARKAKATEEMRKKEKARKEYLKRQEAEKEAKKQREVENKRKQDEDLKGDLEQKEPPAKGNGTGKEEEHPPAKPESIRCGHGKNWGAVRILST</sequence>
<feature type="compositionally biased region" description="Basic and acidic residues" evidence="2">
    <location>
        <begin position="263"/>
        <end position="360"/>
    </location>
</feature>
<dbReference type="PROSITE" id="PS50076">
    <property type="entry name" value="DNAJ_2"/>
    <property type="match status" value="1"/>
</dbReference>
<feature type="domain" description="J" evidence="3">
    <location>
        <begin position="9"/>
        <end position="74"/>
    </location>
</feature>
<dbReference type="PRINTS" id="PR00625">
    <property type="entry name" value="JDOMAIN"/>
</dbReference>
<dbReference type="PANTHER" id="PTHR44029:SF1">
    <property type="entry name" value="DNAJ HOMOLOG SUBFAMILY C MEMBER 21"/>
    <property type="match status" value="1"/>
</dbReference>
<feature type="compositionally biased region" description="Polar residues" evidence="2">
    <location>
        <begin position="86"/>
        <end position="97"/>
    </location>
</feature>
<evidence type="ECO:0000313" key="5">
    <source>
        <dbReference type="Proteomes" id="UP000078237"/>
    </source>
</evidence>
<dbReference type="PANTHER" id="PTHR44029">
    <property type="entry name" value="DNAJ HOMOLOG SUBFAMILY C MEMBER 21"/>
    <property type="match status" value="1"/>
</dbReference>
<evidence type="ECO:0000256" key="1">
    <source>
        <dbReference type="SAM" id="Coils"/>
    </source>
</evidence>
<reference evidence="4 5" key="1">
    <citation type="journal article" date="2016" name="Genome Announc.">
        <title>Genome Sequence of Madurella mycetomatis mm55, Isolated from a Human Mycetoma Case in Sudan.</title>
        <authorList>
            <person name="Smit S."/>
            <person name="Derks M.F."/>
            <person name="Bervoets S."/>
            <person name="Fahal A."/>
            <person name="van Leeuwen W."/>
            <person name="van Belkum A."/>
            <person name="van de Sande W.W."/>
        </authorList>
    </citation>
    <scope>NUCLEOTIDE SEQUENCE [LARGE SCALE GENOMIC DNA]</scope>
    <source>
        <strain evidence="5">mm55</strain>
    </source>
</reference>
<dbReference type="Gene3D" id="1.10.287.110">
    <property type="entry name" value="DnaJ domain"/>
    <property type="match status" value="1"/>
</dbReference>
<dbReference type="OrthoDB" id="10250354at2759"/>
<feature type="region of interest" description="Disordered" evidence="2">
    <location>
        <begin position="249"/>
        <end position="396"/>
    </location>
</feature>
<dbReference type="AlphaFoldDB" id="A0A175W631"/>
<organism evidence="4 5">
    <name type="scientific">Madurella mycetomatis</name>
    <dbReference type="NCBI Taxonomy" id="100816"/>
    <lineage>
        <taxon>Eukaryota</taxon>
        <taxon>Fungi</taxon>
        <taxon>Dikarya</taxon>
        <taxon>Ascomycota</taxon>
        <taxon>Pezizomycotina</taxon>
        <taxon>Sordariomycetes</taxon>
        <taxon>Sordariomycetidae</taxon>
        <taxon>Sordariales</taxon>
        <taxon>Sordariales incertae sedis</taxon>
        <taxon>Madurella</taxon>
    </lineage>
</organism>
<protein>
    <submittedName>
        <fullName evidence="4">Reticulocyte-binding protein 2 a</fullName>
    </submittedName>
</protein>
<evidence type="ECO:0000259" key="3">
    <source>
        <dbReference type="PROSITE" id="PS50076"/>
    </source>
</evidence>
<feature type="compositionally biased region" description="Basic and acidic residues" evidence="2">
    <location>
        <begin position="367"/>
        <end position="381"/>
    </location>
</feature>
<accession>A0A175W631</accession>
<evidence type="ECO:0000313" key="4">
    <source>
        <dbReference type="EMBL" id="KXX78969.1"/>
    </source>
</evidence>
<dbReference type="CDD" id="cd06257">
    <property type="entry name" value="DnaJ"/>
    <property type="match status" value="1"/>
</dbReference>
<evidence type="ECO:0000256" key="2">
    <source>
        <dbReference type="SAM" id="MobiDB-lite"/>
    </source>
</evidence>
<dbReference type="Proteomes" id="UP000078237">
    <property type="component" value="Unassembled WGS sequence"/>
</dbReference>
<feature type="coiled-coil region" evidence="1">
    <location>
        <begin position="112"/>
        <end position="167"/>
    </location>
</feature>